<evidence type="ECO:0000313" key="1">
    <source>
        <dbReference type="Proteomes" id="UP000095283"/>
    </source>
</evidence>
<evidence type="ECO:0000313" key="2">
    <source>
        <dbReference type="WBParaSite" id="Hba_02533"/>
    </source>
</evidence>
<reference evidence="2" key="1">
    <citation type="submission" date="2016-11" db="UniProtKB">
        <authorList>
            <consortium name="WormBaseParasite"/>
        </authorList>
    </citation>
    <scope>IDENTIFICATION</scope>
</reference>
<keyword evidence="1" id="KW-1185">Reference proteome</keyword>
<dbReference type="WBParaSite" id="Hba_02533">
    <property type="protein sequence ID" value="Hba_02533"/>
    <property type="gene ID" value="Hba_02533"/>
</dbReference>
<proteinExistence type="predicted"/>
<sequence length="151" mass="16652">MHQHGPDTQVLIVGNGPAGLSLSAFLSGVLPFYNSDSPHPDPLVHHKLSERLDESLIDQDLSWCDSRDELGDFSRPLSVLYDSLVRPGADLGGHLPSSLQWETIPNREVPHIVLGETSVGGSWNNYDGQTTMIEYGLDKWVYYSLSYTEAG</sequence>
<protein>
    <submittedName>
        <fullName evidence="2">FAD_binding_3 domain-containing protein</fullName>
    </submittedName>
</protein>
<name>A0A1I7WCS0_HETBA</name>
<dbReference type="PANTHER" id="PTHR15192">
    <property type="entry name" value="PROTEIN CBG05349"/>
    <property type="match status" value="1"/>
</dbReference>
<dbReference type="Proteomes" id="UP000095283">
    <property type="component" value="Unplaced"/>
</dbReference>
<dbReference type="InterPro" id="IPR029731">
    <property type="entry name" value="OSGIN1/2"/>
</dbReference>
<accession>A0A1I7WCS0</accession>
<organism evidence="1 2">
    <name type="scientific">Heterorhabditis bacteriophora</name>
    <name type="common">Entomopathogenic nematode worm</name>
    <dbReference type="NCBI Taxonomy" id="37862"/>
    <lineage>
        <taxon>Eukaryota</taxon>
        <taxon>Metazoa</taxon>
        <taxon>Ecdysozoa</taxon>
        <taxon>Nematoda</taxon>
        <taxon>Chromadorea</taxon>
        <taxon>Rhabditida</taxon>
        <taxon>Rhabditina</taxon>
        <taxon>Rhabditomorpha</taxon>
        <taxon>Strongyloidea</taxon>
        <taxon>Heterorhabditidae</taxon>
        <taxon>Heterorhabditis</taxon>
    </lineage>
</organism>
<dbReference type="PANTHER" id="PTHR15192:SF8">
    <property type="entry name" value="FAD_NAD(P)-BINDING DOMAIN-CONTAINING PROTEIN"/>
    <property type="match status" value="1"/>
</dbReference>
<dbReference type="AlphaFoldDB" id="A0A1I7WCS0"/>